<evidence type="ECO:0000313" key="1">
    <source>
        <dbReference type="EMBL" id="MDE8650183.1"/>
    </source>
</evidence>
<reference evidence="1 2" key="1">
    <citation type="submission" date="2023-03" db="EMBL/GenBank/DDBJ databases">
        <title>NovoSphingobium album sp. nov. isolated from polycyclic aromatic hydrocarbons- and heavy-metal polluted soil.</title>
        <authorList>
            <person name="Liu Z."/>
            <person name="Wang K."/>
        </authorList>
    </citation>
    <scope>NUCLEOTIDE SEQUENCE [LARGE SCALE GENOMIC DNA]</scope>
    <source>
        <strain evidence="1 2">H3SJ31-1</strain>
    </source>
</reference>
<accession>A0ABT5WJF4</accession>
<organism evidence="1 2">
    <name type="scientific">Novosphingobium album</name>
    <name type="common">ex Liu et al. 2023</name>
    <dbReference type="NCBI Taxonomy" id="3031130"/>
    <lineage>
        <taxon>Bacteria</taxon>
        <taxon>Pseudomonadati</taxon>
        <taxon>Pseudomonadota</taxon>
        <taxon>Alphaproteobacteria</taxon>
        <taxon>Sphingomonadales</taxon>
        <taxon>Sphingomonadaceae</taxon>
        <taxon>Novosphingobium</taxon>
    </lineage>
</organism>
<name>A0ABT5WJF4_9SPHN</name>
<dbReference type="Gene3D" id="1.10.8.930">
    <property type="entry name" value="Protein of unknown function DUF1465"/>
    <property type="match status" value="1"/>
</dbReference>
<dbReference type="InterPro" id="IPR038301">
    <property type="entry name" value="AraC-like_sf"/>
</dbReference>
<dbReference type="Proteomes" id="UP001216253">
    <property type="component" value="Unassembled WGS sequence"/>
</dbReference>
<protein>
    <submittedName>
        <fullName evidence="1">DUF1465 family protein</fullName>
    </submittedName>
</protein>
<comment type="caution">
    <text evidence="1">The sequence shown here is derived from an EMBL/GenBank/DDBJ whole genome shotgun (WGS) entry which is preliminary data.</text>
</comment>
<dbReference type="EMBL" id="JARESE010000001">
    <property type="protein sequence ID" value="MDE8650183.1"/>
    <property type="molecule type" value="Genomic_DNA"/>
</dbReference>
<keyword evidence="2" id="KW-1185">Reference proteome</keyword>
<gene>
    <name evidence="1" type="ORF">PYV00_00445</name>
</gene>
<dbReference type="RefSeq" id="WP_275226267.1">
    <property type="nucleotide sequence ID" value="NZ_JARESE010000001.1"/>
</dbReference>
<proteinExistence type="predicted"/>
<sequence length="161" mass="18414">MGNSRLTMAEPLTINPRIIEALYSEALVLADDVRDAFTLSGRIEEAAGAEDLARIALSSEGLRTTTRMMHAIAWLLNHRAYFSGELSEFQLRRHGRLSRDMRRSDPGQSDILPIEIRRLVGATERFYDRLLRLDRDWRLRDPGAPSAIANLRERLERRISA</sequence>
<dbReference type="InterPro" id="IPR010848">
    <property type="entry name" value="DUF1465"/>
</dbReference>
<dbReference type="Pfam" id="PF07323">
    <property type="entry name" value="DUF1465"/>
    <property type="match status" value="1"/>
</dbReference>
<evidence type="ECO:0000313" key="2">
    <source>
        <dbReference type="Proteomes" id="UP001216253"/>
    </source>
</evidence>